<organism evidence="8 9">
    <name type="scientific">Jiangella mangrovi</name>
    <dbReference type="NCBI Taxonomy" id="1524084"/>
    <lineage>
        <taxon>Bacteria</taxon>
        <taxon>Bacillati</taxon>
        <taxon>Actinomycetota</taxon>
        <taxon>Actinomycetes</taxon>
        <taxon>Jiangellales</taxon>
        <taxon>Jiangellaceae</taxon>
        <taxon>Jiangella</taxon>
    </lineage>
</organism>
<dbReference type="Gene3D" id="1.10.150.130">
    <property type="match status" value="1"/>
</dbReference>
<evidence type="ECO:0000313" key="9">
    <source>
        <dbReference type="Proteomes" id="UP000542813"/>
    </source>
</evidence>
<proteinExistence type="inferred from homology"/>
<dbReference type="GO" id="GO:0006310">
    <property type="term" value="P:DNA recombination"/>
    <property type="evidence" value="ECO:0007669"/>
    <property type="project" value="UniProtKB-KW"/>
</dbReference>
<dbReference type="CDD" id="cd01189">
    <property type="entry name" value="INT_ICEBs1_C_like"/>
    <property type="match status" value="1"/>
</dbReference>
<gene>
    <name evidence="8" type="ORF">HD601_000157</name>
</gene>
<dbReference type="Gene3D" id="1.10.443.10">
    <property type="entry name" value="Intergrase catalytic core"/>
    <property type="match status" value="1"/>
</dbReference>
<reference evidence="8 9" key="1">
    <citation type="submission" date="2020-08" db="EMBL/GenBank/DDBJ databases">
        <title>Sequencing the genomes of 1000 actinobacteria strains.</title>
        <authorList>
            <person name="Klenk H.-P."/>
        </authorList>
    </citation>
    <scope>NUCLEOTIDE SEQUENCE [LARGE SCALE GENOMIC DNA]</scope>
    <source>
        <strain evidence="8 9">DSM 102122</strain>
    </source>
</reference>
<keyword evidence="4" id="KW-0233">DNA recombination</keyword>
<comment type="similarity">
    <text evidence="1">Belongs to the 'phage' integrase family.</text>
</comment>
<keyword evidence="3 5" id="KW-0238">DNA-binding</keyword>
<dbReference type="InterPro" id="IPR010998">
    <property type="entry name" value="Integrase_recombinase_N"/>
</dbReference>
<protein>
    <submittedName>
        <fullName evidence="8">Integrase</fullName>
    </submittedName>
</protein>
<dbReference type="InterPro" id="IPR058717">
    <property type="entry name" value="Phage_L5_Integrase_N"/>
</dbReference>
<dbReference type="Pfam" id="PF26003">
    <property type="entry name" value="Integrase_N_phage"/>
    <property type="match status" value="1"/>
</dbReference>
<dbReference type="RefSeq" id="WP_184818418.1">
    <property type="nucleotide sequence ID" value="NZ_JACHMM010000001.1"/>
</dbReference>
<keyword evidence="9" id="KW-1185">Reference proteome</keyword>
<evidence type="ECO:0000256" key="3">
    <source>
        <dbReference type="ARBA" id="ARBA00023125"/>
    </source>
</evidence>
<dbReference type="PANTHER" id="PTHR30349:SF64">
    <property type="entry name" value="PROPHAGE INTEGRASE INTD-RELATED"/>
    <property type="match status" value="1"/>
</dbReference>
<dbReference type="InterPro" id="IPR011010">
    <property type="entry name" value="DNA_brk_join_enz"/>
</dbReference>
<evidence type="ECO:0000256" key="4">
    <source>
        <dbReference type="ARBA" id="ARBA00023172"/>
    </source>
</evidence>
<dbReference type="InterPro" id="IPR002104">
    <property type="entry name" value="Integrase_catalytic"/>
</dbReference>
<dbReference type="InterPro" id="IPR013762">
    <property type="entry name" value="Integrase-like_cat_sf"/>
</dbReference>
<sequence>MAARRRFGRVRKLPSGRFQARYHGPDGQDRPAPYTFATKTDANVWLADKELEIRRGDWLDPAGAMIPLREFAAAWIVERPNLRPRTVELYEGLLRLHIAPQLGRLGLGDLTPARVRSWRKERLDDGVGPVTVAKAYRLLKTVMATAVEDGLIRRNPCQIKGAGTEASPERRTATLAEVFAIADAIQPRYRALVLLAAFGTLRWGELMGLRRLDVDLDERTVRIERAVQQVKGKQIVSTPKTAAGRRVIAIPEVIVPELRSHLTEFAEPGPDGRVFIGPKGATPTRTNFHTVWRQAATAAGVPELHFHDLRHTGATLAATTGASLRELMERLGHASPRAAMIYQHATRERDHALAAALDALAQAYLRERPQADERARDGHDDAEMAS</sequence>
<dbReference type="GO" id="GO:0003677">
    <property type="term" value="F:DNA binding"/>
    <property type="evidence" value="ECO:0007669"/>
    <property type="project" value="UniProtKB-UniRule"/>
</dbReference>
<keyword evidence="2" id="KW-0229">DNA integration</keyword>
<dbReference type="Proteomes" id="UP000542813">
    <property type="component" value="Unassembled WGS sequence"/>
</dbReference>
<dbReference type="SUPFAM" id="SSF56349">
    <property type="entry name" value="DNA breaking-rejoining enzymes"/>
    <property type="match status" value="1"/>
</dbReference>
<feature type="domain" description="Tyr recombinase" evidence="6">
    <location>
        <begin position="168"/>
        <end position="355"/>
    </location>
</feature>
<dbReference type="InterPro" id="IPR050090">
    <property type="entry name" value="Tyrosine_recombinase_XerCD"/>
</dbReference>
<dbReference type="InterPro" id="IPR044068">
    <property type="entry name" value="CB"/>
</dbReference>
<dbReference type="PROSITE" id="PS51900">
    <property type="entry name" value="CB"/>
    <property type="match status" value="1"/>
</dbReference>
<accession>A0A7W9GKK3</accession>
<dbReference type="GO" id="GO:0015074">
    <property type="term" value="P:DNA integration"/>
    <property type="evidence" value="ECO:0007669"/>
    <property type="project" value="UniProtKB-KW"/>
</dbReference>
<evidence type="ECO:0000256" key="1">
    <source>
        <dbReference type="ARBA" id="ARBA00008857"/>
    </source>
</evidence>
<dbReference type="PROSITE" id="PS51898">
    <property type="entry name" value="TYR_RECOMBINASE"/>
    <property type="match status" value="1"/>
</dbReference>
<comment type="caution">
    <text evidence="8">The sequence shown here is derived from an EMBL/GenBank/DDBJ whole genome shotgun (WGS) entry which is preliminary data.</text>
</comment>
<evidence type="ECO:0000259" key="6">
    <source>
        <dbReference type="PROSITE" id="PS51898"/>
    </source>
</evidence>
<evidence type="ECO:0000256" key="5">
    <source>
        <dbReference type="PROSITE-ProRule" id="PRU01248"/>
    </source>
</evidence>
<dbReference type="AlphaFoldDB" id="A0A7W9GKK3"/>
<evidence type="ECO:0000259" key="7">
    <source>
        <dbReference type="PROSITE" id="PS51900"/>
    </source>
</evidence>
<evidence type="ECO:0000256" key="2">
    <source>
        <dbReference type="ARBA" id="ARBA00022908"/>
    </source>
</evidence>
<dbReference type="EMBL" id="JACHMM010000001">
    <property type="protein sequence ID" value="MBB5785582.1"/>
    <property type="molecule type" value="Genomic_DNA"/>
</dbReference>
<dbReference type="PANTHER" id="PTHR30349">
    <property type="entry name" value="PHAGE INTEGRASE-RELATED"/>
    <property type="match status" value="1"/>
</dbReference>
<name>A0A7W9GKK3_9ACTN</name>
<evidence type="ECO:0000313" key="8">
    <source>
        <dbReference type="EMBL" id="MBB5785582.1"/>
    </source>
</evidence>
<dbReference type="Pfam" id="PF00589">
    <property type="entry name" value="Phage_integrase"/>
    <property type="match status" value="1"/>
</dbReference>
<dbReference type="InterPro" id="IPR004107">
    <property type="entry name" value="Integrase_SAM-like_N"/>
</dbReference>
<dbReference type="Pfam" id="PF14659">
    <property type="entry name" value="Phage_int_SAM_3"/>
    <property type="match status" value="1"/>
</dbReference>
<feature type="domain" description="Core-binding (CB)" evidence="7">
    <location>
        <begin position="66"/>
        <end position="147"/>
    </location>
</feature>